<dbReference type="GO" id="GO:0016787">
    <property type="term" value="F:hydrolase activity"/>
    <property type="evidence" value="ECO:0007669"/>
    <property type="project" value="UniProtKB-KW"/>
</dbReference>
<dbReference type="EMBL" id="JBJVNI010000028">
    <property type="protein sequence ID" value="MFM9614685.1"/>
    <property type="molecule type" value="Genomic_DNA"/>
</dbReference>
<protein>
    <submittedName>
        <fullName evidence="3">Alpha/beta hydrolase</fullName>
    </submittedName>
</protein>
<dbReference type="Proteomes" id="UP001631957">
    <property type="component" value="Unassembled WGS sequence"/>
</dbReference>
<reference evidence="3 4" key="1">
    <citation type="submission" date="2024-12" db="EMBL/GenBank/DDBJ databases">
        <title>Forecasting of Potato common scab and diversities of Pathogenic streptomyces spp. in china.</title>
        <authorList>
            <person name="Handique U."/>
            <person name="Wu J."/>
        </authorList>
    </citation>
    <scope>NUCLEOTIDE SEQUENCE [LARGE SCALE GENOMIC DNA]</scope>
    <source>
        <strain evidence="3 4">ZRIMU1530</strain>
    </source>
</reference>
<name>A0ABW9I5M5_9ACTN</name>
<dbReference type="SUPFAM" id="SSF53474">
    <property type="entry name" value="alpha/beta-Hydrolases"/>
    <property type="match status" value="1"/>
</dbReference>
<evidence type="ECO:0000313" key="4">
    <source>
        <dbReference type="Proteomes" id="UP001631957"/>
    </source>
</evidence>
<sequence>MDLATLKALKPAEYSQAADGYRSTSDIASAAKDRTDNQIAAAMRNALKGKAADAAVAQLTELGKNFHYVQVECGLVAAALEAFSYEMEAAKRKLDTALADAKSANLTVNADGSVTYPPGGPKGEDGKTPQGGAASGFLDPTAAAIGRSAVNFDPNPHHRAAQDCADLIATALQEATEADTKWAPKLRALKADDDLTVSDEDWVDVKADTEETLQGAEKYLDSIKPPPKDGTPKANADWWNGLTDEQQDNYVSLHPDSIGWMNGLPADVRDEANRVVLAETRGSAQIELNSWMAKEPDRFVTVHRVNPNTGEEVLTKERLPGGEWEEWDAKRKELEGRLKGMDAIQKRYDEFSGDESVRPYLLGFDNKGIGHAVVSIGNPDTAENVVTYVPGTGNNLSGIDGAISRAEAVQARAAMADPLHSTASIMWLGYDAPQGLLTDATDPKWADNAREPLANFLTGIDTVHGGHVNSSVLAHSYGSLVAGETLRDNPNLPVDSAILVGSPGVGVMRAEELNIPADHVWAATAKNDLVNLAPPPAGPLAPLNYKAYMRLFDDHSVMYGNDPTSNEFGGQTFKVADGDLPGSDGLMPAHSQYWEGNSLKTIASIVTGGNP</sequence>
<dbReference type="InterPro" id="IPR010427">
    <property type="entry name" value="DUF1023"/>
</dbReference>
<dbReference type="RefSeq" id="WP_409123710.1">
    <property type="nucleotide sequence ID" value="NZ_JBJVNI010000028.1"/>
</dbReference>
<dbReference type="InterPro" id="IPR029058">
    <property type="entry name" value="AB_hydrolase_fold"/>
</dbReference>
<proteinExistence type="predicted"/>
<evidence type="ECO:0000256" key="1">
    <source>
        <dbReference type="SAM" id="MobiDB-lite"/>
    </source>
</evidence>
<evidence type="ECO:0000313" key="3">
    <source>
        <dbReference type="EMBL" id="MFM9614685.1"/>
    </source>
</evidence>
<feature type="domain" description="DUF1023" evidence="2">
    <location>
        <begin position="365"/>
        <end position="534"/>
    </location>
</feature>
<accession>A0ABW9I5M5</accession>
<keyword evidence="3" id="KW-0378">Hydrolase</keyword>
<dbReference type="Pfam" id="PF06259">
    <property type="entry name" value="Abhydrolase_8"/>
    <property type="match status" value="1"/>
</dbReference>
<gene>
    <name evidence="3" type="ORF">ACKI18_39135</name>
</gene>
<organism evidence="3 4">
    <name type="scientific">Streptomyces niveiscabiei</name>
    <dbReference type="NCBI Taxonomy" id="164115"/>
    <lineage>
        <taxon>Bacteria</taxon>
        <taxon>Bacillati</taxon>
        <taxon>Actinomycetota</taxon>
        <taxon>Actinomycetes</taxon>
        <taxon>Kitasatosporales</taxon>
        <taxon>Streptomycetaceae</taxon>
        <taxon>Streptomyces</taxon>
    </lineage>
</organism>
<feature type="region of interest" description="Disordered" evidence="1">
    <location>
        <begin position="109"/>
        <end position="138"/>
    </location>
</feature>
<keyword evidence="4" id="KW-1185">Reference proteome</keyword>
<evidence type="ECO:0000259" key="2">
    <source>
        <dbReference type="Pfam" id="PF06259"/>
    </source>
</evidence>
<comment type="caution">
    <text evidence="3">The sequence shown here is derived from an EMBL/GenBank/DDBJ whole genome shotgun (WGS) entry which is preliminary data.</text>
</comment>